<dbReference type="InterPro" id="IPR011234">
    <property type="entry name" value="Fumarylacetoacetase-like_C"/>
</dbReference>
<feature type="domain" description="Fumarylacetoacetase-like C-terminal" evidence="3">
    <location>
        <begin position="72"/>
        <end position="276"/>
    </location>
</feature>
<name>A0A1B7LV72_9MICC</name>
<evidence type="ECO:0000259" key="3">
    <source>
        <dbReference type="Pfam" id="PF01557"/>
    </source>
</evidence>
<evidence type="ECO:0000313" key="4">
    <source>
        <dbReference type="EMBL" id="OAV52027.1"/>
    </source>
</evidence>
<dbReference type="Pfam" id="PF01557">
    <property type="entry name" value="FAA_hydrolase"/>
    <property type="match status" value="1"/>
</dbReference>
<dbReference type="InterPro" id="IPR051121">
    <property type="entry name" value="FAH"/>
</dbReference>
<dbReference type="OrthoDB" id="9805307at2"/>
<dbReference type="GO" id="GO:0019752">
    <property type="term" value="P:carboxylic acid metabolic process"/>
    <property type="evidence" value="ECO:0007669"/>
    <property type="project" value="UniProtKB-ARBA"/>
</dbReference>
<dbReference type="Proteomes" id="UP000078292">
    <property type="component" value="Unassembled WGS sequence"/>
</dbReference>
<dbReference type="Gene3D" id="3.90.850.10">
    <property type="entry name" value="Fumarylacetoacetase-like, C-terminal domain"/>
    <property type="match status" value="1"/>
</dbReference>
<dbReference type="SUPFAM" id="SSF56529">
    <property type="entry name" value="FAH"/>
    <property type="match status" value="1"/>
</dbReference>
<gene>
    <name evidence="4" type="ORF">A6F49_01330</name>
</gene>
<comment type="caution">
    <text evidence="4">The sequence shown here is derived from an EMBL/GenBank/DDBJ whole genome shotgun (WGS) entry which is preliminary data.</text>
</comment>
<dbReference type="PANTHER" id="PTHR42796:SF4">
    <property type="entry name" value="FUMARYLACETOACETATE HYDROLASE DOMAIN-CONTAINING PROTEIN 2A"/>
    <property type="match status" value="1"/>
</dbReference>
<sequence length="285" mass="30933">MKLATLNQNGSTITARLDGDTDDGTYTEISGYTNVGKLLKDPAWRSIAEAADGTQHHVLDAQLATIVPNPSKIFCIGLNYTEHIQEMGRELPEYPTVFAKFADTLTGPRDDVVAIAEDQELDWEGELVAIIGKTAYKVSEEEAADYIAGFSIANDISMRGWQARTQEWLQGKVWANSTPVGPVLVTADEFDSDSAVLKTKVNEKVMQEHPISDLLFNPAQLVSYLSTIVPLRPGDMILTGTPGGVGKGHNPPIFLESGDFVEVAVDGIGQLKNNIVEPHEVARAL</sequence>
<evidence type="ECO:0000256" key="1">
    <source>
        <dbReference type="ARBA" id="ARBA00010211"/>
    </source>
</evidence>
<accession>A0A1B7LV72</accession>
<comment type="similarity">
    <text evidence="1">Belongs to the FAH family.</text>
</comment>
<organism evidence="4 5">
    <name type="scientific">Enteractinococcus helveticum</name>
    <dbReference type="NCBI Taxonomy" id="1837282"/>
    <lineage>
        <taxon>Bacteria</taxon>
        <taxon>Bacillati</taxon>
        <taxon>Actinomycetota</taxon>
        <taxon>Actinomycetes</taxon>
        <taxon>Micrococcales</taxon>
        <taxon>Micrococcaceae</taxon>
    </lineage>
</organism>
<proteinExistence type="inferred from homology"/>
<dbReference type="STRING" id="1837282.A6F49_01330"/>
<dbReference type="RefSeq" id="WP_052499950.1">
    <property type="nucleotide sequence ID" value="NZ_LXEY01000112.1"/>
</dbReference>
<evidence type="ECO:0000313" key="5">
    <source>
        <dbReference type="Proteomes" id="UP000078292"/>
    </source>
</evidence>
<dbReference type="PANTHER" id="PTHR42796">
    <property type="entry name" value="FUMARYLACETOACETATE HYDROLASE DOMAIN-CONTAINING PROTEIN 2A-RELATED"/>
    <property type="match status" value="1"/>
</dbReference>
<dbReference type="GO" id="GO:0016853">
    <property type="term" value="F:isomerase activity"/>
    <property type="evidence" value="ECO:0007669"/>
    <property type="project" value="UniProtKB-ARBA"/>
</dbReference>
<dbReference type="FunFam" id="3.90.850.10:FF:000002">
    <property type="entry name" value="2-hydroxyhepta-2,4-diene-1,7-dioate isomerase"/>
    <property type="match status" value="1"/>
</dbReference>
<dbReference type="InterPro" id="IPR036663">
    <property type="entry name" value="Fumarylacetoacetase_C_sf"/>
</dbReference>
<dbReference type="GO" id="GO:0046872">
    <property type="term" value="F:metal ion binding"/>
    <property type="evidence" value="ECO:0007669"/>
    <property type="project" value="UniProtKB-KW"/>
</dbReference>
<keyword evidence="2" id="KW-0479">Metal-binding</keyword>
<keyword evidence="5" id="KW-1185">Reference proteome</keyword>
<reference evidence="4 5" key="1">
    <citation type="submission" date="2016-04" db="EMBL/GenBank/DDBJ databases">
        <title>First whole genome shotgun sequence of the bacterium Enteractinococcus sp. strain UASWS1574.</title>
        <authorList>
            <person name="Crovadore J."/>
            <person name="Chablais R."/>
            <person name="Lefort F."/>
        </authorList>
    </citation>
    <scope>NUCLEOTIDE SEQUENCE [LARGE SCALE GENOMIC DNA]</scope>
    <source>
        <strain evidence="4 5">UASWS1574</strain>
    </source>
</reference>
<dbReference type="AlphaFoldDB" id="A0A1B7LV72"/>
<evidence type="ECO:0000256" key="2">
    <source>
        <dbReference type="ARBA" id="ARBA00022723"/>
    </source>
</evidence>
<dbReference type="EMBL" id="LXEY01000112">
    <property type="protein sequence ID" value="OAV52027.1"/>
    <property type="molecule type" value="Genomic_DNA"/>
</dbReference>
<protein>
    <submittedName>
        <fullName evidence="4">2-keto-4-pentenoate hydratase</fullName>
    </submittedName>
</protein>